<dbReference type="GO" id="GO:0042015">
    <property type="term" value="F:interleukin-20 binding"/>
    <property type="evidence" value="ECO:0007669"/>
    <property type="project" value="TreeGrafter"/>
</dbReference>
<name>A0A1S2ZMZ6_ERIEU</name>
<dbReference type="CTD" id="53833"/>
<dbReference type="GO" id="GO:0005886">
    <property type="term" value="C:plasma membrane"/>
    <property type="evidence" value="ECO:0007669"/>
    <property type="project" value="TreeGrafter"/>
</dbReference>
<dbReference type="SUPFAM" id="SSF49265">
    <property type="entry name" value="Fibronectin type III"/>
    <property type="match status" value="2"/>
</dbReference>
<feature type="signal peptide" evidence="3">
    <location>
        <begin position="1"/>
        <end position="24"/>
    </location>
</feature>
<dbReference type="FunCoup" id="A0A1S2ZMZ6">
    <property type="interactions" value="45"/>
</dbReference>
<evidence type="ECO:0000256" key="1">
    <source>
        <dbReference type="SAM" id="MobiDB-lite"/>
    </source>
</evidence>
<feature type="region of interest" description="Disordered" evidence="1">
    <location>
        <begin position="310"/>
        <end position="351"/>
    </location>
</feature>
<dbReference type="Pfam" id="PF09294">
    <property type="entry name" value="Interfer-bind"/>
    <property type="match status" value="1"/>
</dbReference>
<dbReference type="InParanoid" id="A0A1S2ZMZ6"/>
<feature type="domain" description="Fibronectin type-III" evidence="4">
    <location>
        <begin position="11"/>
        <end position="115"/>
    </location>
</feature>
<evidence type="ECO:0000313" key="7">
    <source>
        <dbReference type="RefSeq" id="XP_007521869.3"/>
    </source>
</evidence>
<dbReference type="OrthoDB" id="8704831at2759"/>
<dbReference type="Gene3D" id="2.60.40.10">
    <property type="entry name" value="Immunoglobulins"/>
    <property type="match status" value="2"/>
</dbReference>
<keyword evidence="3" id="KW-0732">Signal</keyword>
<dbReference type="InterPro" id="IPR015373">
    <property type="entry name" value="Interferon/interleukin_rcp_dom"/>
</dbReference>
<feature type="transmembrane region" description="Helical" evidence="2">
    <location>
        <begin position="225"/>
        <end position="245"/>
    </location>
</feature>
<sequence length="351" mass="38841">MVLEEISASLILWLFYTLIPSLHSDRVAILPAPQNLSVQSINMKHLLMWIPVSVAEKGLYYTVEYQGEYECLYRSDTCIPSSWCSPTPNPECDITVTVSYSLRVWATVGSQSSAWSTLKYLFSRNSTILTAPGMQVTMDGLHLLVVLEDLGPQFEFLVASWRREPGTKEYATLVPTGGVPMLLETMEPGTTYCVKAQAFVKAIGRYSAFSQVKCVKAPGEALPQVLALLAFVSFMLLLVVVPLSLWKVGQLIRYSCCPAVRLPDTLEVTSFPQKLISCGKEEETCVVWILPSEAPSRELNLTDREPAQWRLRPWTPGSSSPEGKTLCAPPGTQGEGRKKRAAPSAWQTMGI</sequence>
<dbReference type="Proteomes" id="UP001652624">
    <property type="component" value="Chromosome 1"/>
</dbReference>
<dbReference type="GO" id="GO:0004896">
    <property type="term" value="F:cytokine receptor activity"/>
    <property type="evidence" value="ECO:0007669"/>
    <property type="project" value="TreeGrafter"/>
</dbReference>
<accession>A0A1S2ZMZ6</accession>
<feature type="domain" description="Interferon/interleukin receptor" evidence="5">
    <location>
        <begin position="149"/>
        <end position="217"/>
    </location>
</feature>
<dbReference type="eggNOG" id="ENOG502S2V6">
    <property type="taxonomic scope" value="Eukaryota"/>
</dbReference>
<keyword evidence="2" id="KW-0812">Transmembrane</keyword>
<dbReference type="RefSeq" id="XP_007521869.3">
    <property type="nucleotide sequence ID" value="XM_007521807.3"/>
</dbReference>
<keyword evidence="6" id="KW-1185">Reference proteome</keyword>
<keyword evidence="2" id="KW-1133">Transmembrane helix</keyword>
<dbReference type="InterPro" id="IPR036116">
    <property type="entry name" value="FN3_sf"/>
</dbReference>
<protein>
    <submittedName>
        <fullName evidence="7">LOW QUALITY PROTEIN: interleukin-20 receptor subunit beta</fullName>
    </submittedName>
</protein>
<organism evidence="6 7">
    <name type="scientific">Erinaceus europaeus</name>
    <name type="common">Western European hedgehog</name>
    <dbReference type="NCBI Taxonomy" id="9365"/>
    <lineage>
        <taxon>Eukaryota</taxon>
        <taxon>Metazoa</taxon>
        <taxon>Chordata</taxon>
        <taxon>Craniata</taxon>
        <taxon>Vertebrata</taxon>
        <taxon>Euteleostomi</taxon>
        <taxon>Mammalia</taxon>
        <taxon>Eutheria</taxon>
        <taxon>Laurasiatheria</taxon>
        <taxon>Eulipotyphla</taxon>
        <taxon>Erinaceidae</taxon>
        <taxon>Erinaceinae</taxon>
        <taxon>Erinaceus</taxon>
    </lineage>
</organism>
<dbReference type="AlphaFoldDB" id="A0A1S2ZMZ6"/>
<evidence type="ECO:0000256" key="3">
    <source>
        <dbReference type="SAM" id="SignalP"/>
    </source>
</evidence>
<dbReference type="InterPro" id="IPR013783">
    <property type="entry name" value="Ig-like_fold"/>
</dbReference>
<reference evidence="6" key="1">
    <citation type="submission" date="2025-05" db="UniProtKB">
        <authorList>
            <consortium name="RefSeq"/>
        </authorList>
    </citation>
    <scope>NUCLEOTIDE SEQUENCE [LARGE SCALE GENOMIC DNA]</scope>
</reference>
<feature type="chain" id="PRO_5046449977" evidence="3">
    <location>
        <begin position="25"/>
        <end position="351"/>
    </location>
</feature>
<keyword evidence="7" id="KW-0675">Receptor</keyword>
<dbReference type="PANTHER" id="PTHR20859:SF48">
    <property type="entry name" value="INTERLEUKIN-20 RECEPTOR SUBUNIT BETA"/>
    <property type="match status" value="1"/>
</dbReference>
<dbReference type="PANTHER" id="PTHR20859">
    <property type="entry name" value="INTERFERON/INTERLEUKIN RECEPTOR"/>
    <property type="match status" value="1"/>
</dbReference>
<dbReference type="Pfam" id="PF01108">
    <property type="entry name" value="Tissue_fac"/>
    <property type="match status" value="1"/>
</dbReference>
<keyword evidence="2" id="KW-0472">Membrane</keyword>
<evidence type="ECO:0000259" key="5">
    <source>
        <dbReference type="Pfam" id="PF09294"/>
    </source>
</evidence>
<dbReference type="InterPro" id="IPR003961">
    <property type="entry name" value="FN3_dom"/>
</dbReference>
<dbReference type="GeneID" id="103112387"/>
<evidence type="ECO:0000313" key="6">
    <source>
        <dbReference type="Proteomes" id="UP001652624"/>
    </source>
</evidence>
<dbReference type="InterPro" id="IPR050650">
    <property type="entry name" value="Type-II_Cytokine-TF_Rcpt"/>
</dbReference>
<reference evidence="7" key="2">
    <citation type="submission" date="2025-08" db="UniProtKB">
        <authorList>
            <consortium name="RefSeq"/>
        </authorList>
    </citation>
    <scope>IDENTIFICATION</scope>
</reference>
<proteinExistence type="predicted"/>
<evidence type="ECO:0000259" key="4">
    <source>
        <dbReference type="Pfam" id="PF01108"/>
    </source>
</evidence>
<gene>
    <name evidence="7" type="primary">IL20RB</name>
</gene>
<evidence type="ECO:0000256" key="2">
    <source>
        <dbReference type="SAM" id="Phobius"/>
    </source>
</evidence>